<dbReference type="SUPFAM" id="SSF56784">
    <property type="entry name" value="HAD-like"/>
    <property type="match status" value="1"/>
</dbReference>
<dbReference type="InterPro" id="IPR036412">
    <property type="entry name" value="HAD-like_sf"/>
</dbReference>
<dbReference type="GO" id="GO:0005829">
    <property type="term" value="C:cytosol"/>
    <property type="evidence" value="ECO:0007669"/>
    <property type="project" value="TreeGrafter"/>
</dbReference>
<dbReference type="GO" id="GO:0016791">
    <property type="term" value="F:phosphatase activity"/>
    <property type="evidence" value="ECO:0007669"/>
    <property type="project" value="TreeGrafter"/>
</dbReference>
<dbReference type="KEGG" id="tog:HNI00_19200"/>
<evidence type="ECO:0000313" key="1">
    <source>
        <dbReference type="EMBL" id="WOB45036.1"/>
    </source>
</evidence>
<reference evidence="1" key="1">
    <citation type="submission" date="2020-05" db="EMBL/GenBank/DDBJ databases">
        <authorList>
            <person name="Zhu T."/>
            <person name="Keshari N."/>
            <person name="Lu X."/>
        </authorList>
    </citation>
    <scope>NUCLEOTIDE SEQUENCE</scope>
    <source>
        <strain evidence="1">NK1-22</strain>
    </source>
</reference>
<dbReference type="PANTHER" id="PTHR10000">
    <property type="entry name" value="PHOSPHOSERINE PHOSPHATASE"/>
    <property type="match status" value="1"/>
</dbReference>
<gene>
    <name evidence="1" type="ORF">HNI00_19200</name>
</gene>
<dbReference type="InterPro" id="IPR006379">
    <property type="entry name" value="HAD-SF_hydro_IIB"/>
</dbReference>
<dbReference type="Gene3D" id="3.90.1070.10">
    <property type="match status" value="1"/>
</dbReference>
<dbReference type="Gene3D" id="3.40.50.1000">
    <property type="entry name" value="HAD superfamily/HAD-like"/>
    <property type="match status" value="1"/>
</dbReference>
<dbReference type="InterPro" id="IPR023214">
    <property type="entry name" value="HAD_sf"/>
</dbReference>
<dbReference type="EMBL" id="CP053540">
    <property type="protein sequence ID" value="WOB45036.1"/>
    <property type="molecule type" value="Genomic_DNA"/>
</dbReference>
<protein>
    <submittedName>
        <fullName evidence="1">HAD family phosphatase</fullName>
    </submittedName>
</protein>
<sequence>MLLDLPNSIRLIATDMDGTLTRRGKFTPLLLQALEVLQSAGIPVVIVTGRSAGWVQGVVSYLPVAGAIAENGGVFFPGDTEPEFLVHVPDLADHRRSLADLFHDLQNTFPKIQEAPDNRFRLTDWTFDVRGLSAADLQTMGDRCQDAGWGFTYSTVQCHLKPAAQDKASALEQVLQRHFPRILPAQLVTVGDSPNDESLFDKSRFPYSVGVGNVRHYLDRLSYRPHAMTEAEEVAGFWELTQQILGRPLSSGA</sequence>
<dbReference type="GO" id="GO:0000287">
    <property type="term" value="F:magnesium ion binding"/>
    <property type="evidence" value="ECO:0007669"/>
    <property type="project" value="TreeGrafter"/>
</dbReference>
<dbReference type="AlphaFoldDB" id="A0AA96Y7E8"/>
<organism evidence="1">
    <name type="scientific">Thermoleptolyngbya oregonensis NK1-22</name>
    <dbReference type="NCBI Taxonomy" id="2547457"/>
    <lineage>
        <taxon>Bacteria</taxon>
        <taxon>Bacillati</taxon>
        <taxon>Cyanobacteriota</taxon>
        <taxon>Cyanophyceae</taxon>
        <taxon>Oculatellales</taxon>
        <taxon>Oculatellaceae</taxon>
        <taxon>Thermoleptolyngbya</taxon>
    </lineage>
</organism>
<accession>A0AA96Y7E8</accession>
<proteinExistence type="predicted"/>
<dbReference type="NCBIfam" id="TIGR01484">
    <property type="entry name" value="HAD-SF-IIB"/>
    <property type="match status" value="1"/>
</dbReference>
<dbReference type="RefSeq" id="WP_316788552.1">
    <property type="nucleotide sequence ID" value="NZ_CP053540.1"/>
</dbReference>
<dbReference type="PANTHER" id="PTHR10000:SF8">
    <property type="entry name" value="HAD SUPERFAMILY HYDROLASE-LIKE, TYPE 3"/>
    <property type="match status" value="1"/>
</dbReference>
<dbReference type="Pfam" id="PF08282">
    <property type="entry name" value="Hydrolase_3"/>
    <property type="match status" value="1"/>
</dbReference>
<name>A0AA96Y7E8_9CYAN</name>